<dbReference type="EMBL" id="MU005979">
    <property type="protein sequence ID" value="KAF2860704.1"/>
    <property type="molecule type" value="Genomic_DNA"/>
</dbReference>
<accession>A0A6A7BZS1</accession>
<reference evidence="2" key="1">
    <citation type="journal article" date="2020" name="Stud. Mycol.">
        <title>101 Dothideomycetes genomes: a test case for predicting lifestyles and emergence of pathogens.</title>
        <authorList>
            <person name="Haridas S."/>
            <person name="Albert R."/>
            <person name="Binder M."/>
            <person name="Bloem J."/>
            <person name="Labutti K."/>
            <person name="Salamov A."/>
            <person name="Andreopoulos B."/>
            <person name="Baker S."/>
            <person name="Barry K."/>
            <person name="Bills G."/>
            <person name="Bluhm B."/>
            <person name="Cannon C."/>
            <person name="Castanera R."/>
            <person name="Culley D."/>
            <person name="Daum C."/>
            <person name="Ezra D."/>
            <person name="Gonzalez J."/>
            <person name="Henrissat B."/>
            <person name="Kuo A."/>
            <person name="Liang C."/>
            <person name="Lipzen A."/>
            <person name="Lutzoni F."/>
            <person name="Magnuson J."/>
            <person name="Mondo S."/>
            <person name="Nolan M."/>
            <person name="Ohm R."/>
            <person name="Pangilinan J."/>
            <person name="Park H.-J."/>
            <person name="Ramirez L."/>
            <person name="Alfaro M."/>
            <person name="Sun H."/>
            <person name="Tritt A."/>
            <person name="Yoshinaga Y."/>
            <person name="Zwiers L.-H."/>
            <person name="Turgeon B."/>
            <person name="Goodwin S."/>
            <person name="Spatafora J."/>
            <person name="Crous P."/>
            <person name="Grigoriev I."/>
        </authorList>
    </citation>
    <scope>NUCLEOTIDE SEQUENCE</scope>
    <source>
        <strain evidence="2">CBS 480.64</strain>
    </source>
</reference>
<sequence>MLDRAALCWQEDEITGHDIDTLSGDDGLGINGVGFKPTPAIAQERLARRRRQIFEWKAREAREARQKRIDRRCGRGGEKSHEGPPKRTVRFAA</sequence>
<dbReference type="OrthoDB" id="5391950at2759"/>
<dbReference type="AlphaFoldDB" id="A0A6A7BZS1"/>
<feature type="compositionally biased region" description="Basic and acidic residues" evidence="1">
    <location>
        <begin position="65"/>
        <end position="85"/>
    </location>
</feature>
<evidence type="ECO:0000313" key="2">
    <source>
        <dbReference type="EMBL" id="KAF2860704.1"/>
    </source>
</evidence>
<feature type="region of interest" description="Disordered" evidence="1">
    <location>
        <begin position="65"/>
        <end position="93"/>
    </location>
</feature>
<evidence type="ECO:0000256" key="1">
    <source>
        <dbReference type="SAM" id="MobiDB-lite"/>
    </source>
</evidence>
<dbReference type="Proteomes" id="UP000799421">
    <property type="component" value="Unassembled WGS sequence"/>
</dbReference>
<name>A0A6A7BZS1_9PEZI</name>
<proteinExistence type="predicted"/>
<keyword evidence="3" id="KW-1185">Reference proteome</keyword>
<gene>
    <name evidence="2" type="ORF">K470DRAFT_257720</name>
</gene>
<evidence type="ECO:0000313" key="3">
    <source>
        <dbReference type="Proteomes" id="UP000799421"/>
    </source>
</evidence>
<organism evidence="2 3">
    <name type="scientific">Piedraia hortae CBS 480.64</name>
    <dbReference type="NCBI Taxonomy" id="1314780"/>
    <lineage>
        <taxon>Eukaryota</taxon>
        <taxon>Fungi</taxon>
        <taxon>Dikarya</taxon>
        <taxon>Ascomycota</taxon>
        <taxon>Pezizomycotina</taxon>
        <taxon>Dothideomycetes</taxon>
        <taxon>Dothideomycetidae</taxon>
        <taxon>Capnodiales</taxon>
        <taxon>Piedraiaceae</taxon>
        <taxon>Piedraia</taxon>
    </lineage>
</organism>
<protein>
    <submittedName>
        <fullName evidence="2">Uncharacterized protein</fullName>
    </submittedName>
</protein>